<protein>
    <recommendedName>
        <fullName evidence="2">N-acetylmuramoyl-L-alanine amidase</fullName>
        <ecNumber evidence="2">3.5.1.28</ecNumber>
    </recommendedName>
</protein>
<feature type="domain" description="MurNAc-LAA" evidence="4">
    <location>
        <begin position="92"/>
        <end position="251"/>
    </location>
</feature>
<dbReference type="OrthoDB" id="9806267at2"/>
<keyword evidence="3" id="KW-0378">Hydrolase</keyword>
<evidence type="ECO:0000313" key="5">
    <source>
        <dbReference type="EMBL" id="RRG19762.1"/>
    </source>
</evidence>
<keyword evidence="6" id="KW-1185">Reference proteome</keyword>
<dbReference type="GO" id="GO:0009253">
    <property type="term" value="P:peptidoglycan catabolic process"/>
    <property type="evidence" value="ECO:0007669"/>
    <property type="project" value="InterPro"/>
</dbReference>
<dbReference type="InterPro" id="IPR050695">
    <property type="entry name" value="N-acetylmuramoyl_amidase_3"/>
</dbReference>
<evidence type="ECO:0000256" key="3">
    <source>
        <dbReference type="ARBA" id="ARBA00022801"/>
    </source>
</evidence>
<dbReference type="Gene3D" id="3.40.630.40">
    <property type="entry name" value="Zn-dependent exopeptidases"/>
    <property type="match status" value="1"/>
</dbReference>
<dbReference type="PANTHER" id="PTHR30404:SF0">
    <property type="entry name" value="N-ACETYLMURAMOYL-L-ALANINE AMIDASE AMIC"/>
    <property type="match status" value="1"/>
</dbReference>
<dbReference type="SUPFAM" id="SSF53187">
    <property type="entry name" value="Zn-dependent exopeptidases"/>
    <property type="match status" value="1"/>
</dbReference>
<proteinExistence type="predicted"/>
<comment type="catalytic activity">
    <reaction evidence="1">
        <text>Hydrolyzes the link between N-acetylmuramoyl residues and L-amino acid residues in certain cell-wall glycopeptides.</text>
        <dbReference type="EC" id="3.5.1.28"/>
    </reaction>
</comment>
<organism evidence="5 6">
    <name type="scientific">Ancylomarina euxinus</name>
    <dbReference type="NCBI Taxonomy" id="2283627"/>
    <lineage>
        <taxon>Bacteria</taxon>
        <taxon>Pseudomonadati</taxon>
        <taxon>Bacteroidota</taxon>
        <taxon>Bacteroidia</taxon>
        <taxon>Marinilabiliales</taxon>
        <taxon>Marinifilaceae</taxon>
        <taxon>Ancylomarina</taxon>
    </lineage>
</organism>
<dbReference type="FunFam" id="3.40.630.40:FF:000005">
    <property type="entry name" value="N-acetylmuramoyl-L-alanine amidase (AmiA)"/>
    <property type="match status" value="1"/>
</dbReference>
<reference evidence="5 6" key="1">
    <citation type="submission" date="2018-07" db="EMBL/GenBank/DDBJ databases">
        <title>Draft genome sequence of Ancylomarina sp. M1P.</title>
        <authorList>
            <person name="Yadav S."/>
            <person name="Villanueva L."/>
            <person name="Damste J.S.S."/>
        </authorList>
    </citation>
    <scope>NUCLEOTIDE SEQUENCE [LARGE SCALE GENOMIC DNA]</scope>
    <source>
        <strain evidence="5 6">M1P</strain>
    </source>
</reference>
<dbReference type="SMART" id="SM00646">
    <property type="entry name" value="Ami_3"/>
    <property type="match status" value="1"/>
</dbReference>
<dbReference type="Proteomes" id="UP000285794">
    <property type="component" value="Unassembled WGS sequence"/>
</dbReference>
<dbReference type="EMBL" id="QQWG01000017">
    <property type="protein sequence ID" value="RRG19762.1"/>
    <property type="molecule type" value="Genomic_DNA"/>
</dbReference>
<accession>A0A425XYB4</accession>
<evidence type="ECO:0000259" key="4">
    <source>
        <dbReference type="SMART" id="SM00646"/>
    </source>
</evidence>
<evidence type="ECO:0000313" key="6">
    <source>
        <dbReference type="Proteomes" id="UP000285794"/>
    </source>
</evidence>
<dbReference type="Pfam" id="PF01520">
    <property type="entry name" value="Amidase_3"/>
    <property type="match status" value="1"/>
</dbReference>
<dbReference type="CDD" id="cd02696">
    <property type="entry name" value="MurNAc-LAA"/>
    <property type="match status" value="1"/>
</dbReference>
<dbReference type="EC" id="3.5.1.28" evidence="2"/>
<gene>
    <name evidence="5" type="ORF">DWB61_14435</name>
</gene>
<sequence>MNRVSVFLMFFVLCSISFYSFGQNLEYKIKTIVIDAGHGGKDPGAVGKQCYEKDIVLSIALKTGKYIKDNFPNIKVVYTRTTDVFIPLQERPEIANKNKADLFLSIHANSLENNTRTYGTETFILGLHKSKDNLAVAMKENSVMLYEDDYTNKYEGFNPKDPASYIIFNLMHSLHIDNSTSMAQHTEHQFKERVGRRSRGVKAAELWVLRKASMPSVLIEVGFISNPTEERFLRSEKGQDYMASGIFRAFRSYKEEIERHSSRTLEAKEKPIILESSTKVYYCVQIKSSSKKISLNDKVFEGLENVVETHVNGVYKYSVGQSSNLKTIIDEKKQIKKIIPDCFIVAYHKGKPISIKEAKKIQKS</sequence>
<dbReference type="GO" id="GO:0030288">
    <property type="term" value="C:outer membrane-bounded periplasmic space"/>
    <property type="evidence" value="ECO:0007669"/>
    <property type="project" value="TreeGrafter"/>
</dbReference>
<evidence type="ECO:0000256" key="1">
    <source>
        <dbReference type="ARBA" id="ARBA00001561"/>
    </source>
</evidence>
<evidence type="ECO:0000256" key="2">
    <source>
        <dbReference type="ARBA" id="ARBA00011901"/>
    </source>
</evidence>
<dbReference type="RefSeq" id="WP_125031592.1">
    <property type="nucleotide sequence ID" value="NZ_JAPXVP010000016.1"/>
</dbReference>
<dbReference type="GO" id="GO:0008745">
    <property type="term" value="F:N-acetylmuramoyl-L-alanine amidase activity"/>
    <property type="evidence" value="ECO:0007669"/>
    <property type="project" value="UniProtKB-EC"/>
</dbReference>
<comment type="caution">
    <text evidence="5">The sequence shown here is derived from an EMBL/GenBank/DDBJ whole genome shotgun (WGS) entry which is preliminary data.</text>
</comment>
<name>A0A425XYB4_9BACT</name>
<dbReference type="InterPro" id="IPR002508">
    <property type="entry name" value="MurNAc-LAA_cat"/>
</dbReference>
<dbReference type="AlphaFoldDB" id="A0A425XYB4"/>
<dbReference type="PANTHER" id="PTHR30404">
    <property type="entry name" value="N-ACETYLMURAMOYL-L-ALANINE AMIDASE"/>
    <property type="match status" value="1"/>
</dbReference>